<evidence type="ECO:0000313" key="4">
    <source>
        <dbReference type="Proteomes" id="UP000243416"/>
    </source>
</evidence>
<dbReference type="NCBIfam" id="TIGR01414">
    <property type="entry name" value="autotrans_barl"/>
    <property type="match status" value="1"/>
</dbReference>
<dbReference type="RefSeq" id="WP_067170953.1">
    <property type="nucleotide sequence ID" value="NZ_LFZK01000002.1"/>
</dbReference>
<sequence length="204" mass="21762">MKQSNFLRLAAVLSLSLYAVSSLAADAGTGWYGGGGVGVSRVKDDAAGNGYVINRDARDTGYKIFGGYRFTPHVGLEGSYLDLGKENFNWRYNANESGVGTIAARAFSLAAVGRLPVGSGFSLLGKLGVANLQAKYRENWSQLGYSGTISQNHSKTVATYGVGAEYAIDQNLSMRAEYEAFDKAKANGVGIKTNLLSVGLEYRF</sequence>
<dbReference type="Proteomes" id="UP000243416">
    <property type="component" value="Unassembled WGS sequence"/>
</dbReference>
<dbReference type="SUPFAM" id="SSF56925">
    <property type="entry name" value="OMPA-like"/>
    <property type="match status" value="1"/>
</dbReference>
<name>A0A656Z910_9PROT</name>
<dbReference type="InterPro" id="IPR006315">
    <property type="entry name" value="OM_autotransptr_brl_dom"/>
</dbReference>
<protein>
    <submittedName>
        <fullName evidence="3">Uncharacterized protein</fullName>
    </submittedName>
</protein>
<dbReference type="Gene3D" id="2.40.160.20">
    <property type="match status" value="1"/>
</dbReference>
<dbReference type="InterPro" id="IPR011250">
    <property type="entry name" value="OMP/PagP_B-barrel"/>
</dbReference>
<gene>
    <name evidence="3" type="ORF">ACY05_03600</name>
</gene>
<proteinExistence type="predicted"/>
<organism evidence="3 4">
    <name type="scientific">Sterolibacterium denitrificans</name>
    <dbReference type="NCBI Taxonomy" id="157592"/>
    <lineage>
        <taxon>Bacteria</taxon>
        <taxon>Pseudomonadati</taxon>
        <taxon>Pseudomonadota</taxon>
        <taxon>Betaproteobacteria</taxon>
        <taxon>Nitrosomonadales</taxon>
        <taxon>Sterolibacteriaceae</taxon>
        <taxon>Sterolibacterium</taxon>
    </lineage>
</organism>
<evidence type="ECO:0000256" key="2">
    <source>
        <dbReference type="ARBA" id="ARBA00022729"/>
    </source>
</evidence>
<accession>A0A656Z910</accession>
<comment type="subcellular location">
    <subcellularLocation>
        <location evidence="1">Cell outer membrane</location>
    </subcellularLocation>
</comment>
<dbReference type="AlphaFoldDB" id="A0A656Z910"/>
<keyword evidence="4" id="KW-1185">Reference proteome</keyword>
<keyword evidence="2" id="KW-0732">Signal</keyword>
<dbReference type="GO" id="GO:0009279">
    <property type="term" value="C:cell outer membrane"/>
    <property type="evidence" value="ECO:0007669"/>
    <property type="project" value="UniProtKB-SubCell"/>
</dbReference>
<reference evidence="3 4" key="1">
    <citation type="journal article" date="2016" name="ISME J.">
        <title>Integrated multi-omics analyses reveal the biochemical mechanisms and phylogenetic relevance of anaerobic androgen biodegradation in the environment.</title>
        <authorList>
            <person name="Yang F.C."/>
            <person name="Chen Y.L."/>
            <person name="Tang S.L."/>
            <person name="Yu C.P."/>
            <person name="Wang P.H."/>
            <person name="Ismail W."/>
            <person name="Wang C.H."/>
            <person name="Ding J.Y."/>
            <person name="Yang C.Y."/>
            <person name="Yang C.Y."/>
            <person name="Chiang Y.R."/>
        </authorList>
    </citation>
    <scope>NUCLEOTIDE SEQUENCE [LARGE SCALE GENOMIC DNA]</scope>
    <source>
        <strain evidence="3 4">DSM 13999</strain>
    </source>
</reference>
<dbReference type="OrthoDB" id="5360144at2"/>
<dbReference type="InterPro" id="IPR027385">
    <property type="entry name" value="Beta-barrel_OMP"/>
</dbReference>
<comment type="caution">
    <text evidence="3">The sequence shown here is derived from an EMBL/GenBank/DDBJ whole genome shotgun (WGS) entry which is preliminary data.</text>
</comment>
<dbReference type="Pfam" id="PF13505">
    <property type="entry name" value="OMP_b-brl"/>
    <property type="match status" value="1"/>
</dbReference>
<evidence type="ECO:0000256" key="1">
    <source>
        <dbReference type="ARBA" id="ARBA00004442"/>
    </source>
</evidence>
<evidence type="ECO:0000313" key="3">
    <source>
        <dbReference type="EMBL" id="KYC28945.1"/>
    </source>
</evidence>
<dbReference type="EMBL" id="LFZK01000002">
    <property type="protein sequence ID" value="KYC28945.1"/>
    <property type="molecule type" value="Genomic_DNA"/>
</dbReference>